<feature type="transmembrane region" description="Helical" evidence="6">
    <location>
        <begin position="222"/>
        <end position="241"/>
    </location>
</feature>
<feature type="transmembrane region" description="Helical" evidence="6">
    <location>
        <begin position="56"/>
        <end position="78"/>
    </location>
</feature>
<evidence type="ECO:0000256" key="2">
    <source>
        <dbReference type="ARBA" id="ARBA00022692"/>
    </source>
</evidence>
<dbReference type="Proteomes" id="UP001165079">
    <property type="component" value="Unassembled WGS sequence"/>
</dbReference>
<keyword evidence="5" id="KW-0046">Antibiotic resistance</keyword>
<dbReference type="AlphaFoldDB" id="A0A9W6W9V9"/>
<dbReference type="EMBL" id="BSTX01000001">
    <property type="protein sequence ID" value="GLZ77015.1"/>
    <property type="molecule type" value="Genomic_DNA"/>
</dbReference>
<proteinExistence type="inferred from homology"/>
<dbReference type="PANTHER" id="PTHR43229:SF2">
    <property type="entry name" value="NODULATION PROTEIN J"/>
    <property type="match status" value="1"/>
</dbReference>
<dbReference type="InterPro" id="IPR051784">
    <property type="entry name" value="Nod_factor_ABC_transporter"/>
</dbReference>
<comment type="caution">
    <text evidence="8">The sequence shown here is derived from an EMBL/GenBank/DDBJ whole genome shotgun (WGS) entry which is preliminary data.</text>
</comment>
<dbReference type="PANTHER" id="PTHR43229">
    <property type="entry name" value="NODULATION PROTEIN J"/>
    <property type="match status" value="1"/>
</dbReference>
<dbReference type="Pfam" id="PF01061">
    <property type="entry name" value="ABC2_membrane"/>
    <property type="match status" value="1"/>
</dbReference>
<dbReference type="InterPro" id="IPR000412">
    <property type="entry name" value="ABC_2_transport"/>
</dbReference>
<keyword evidence="9" id="KW-1185">Reference proteome</keyword>
<dbReference type="GO" id="GO:0140359">
    <property type="term" value="F:ABC-type transporter activity"/>
    <property type="evidence" value="ECO:0007669"/>
    <property type="project" value="InterPro"/>
</dbReference>
<dbReference type="PIRSF" id="PIRSF006648">
    <property type="entry name" value="DrrB"/>
    <property type="match status" value="1"/>
</dbReference>
<feature type="transmembrane region" description="Helical" evidence="6">
    <location>
        <begin position="135"/>
        <end position="159"/>
    </location>
</feature>
<feature type="transmembrane region" description="Helical" evidence="6">
    <location>
        <begin position="166"/>
        <end position="185"/>
    </location>
</feature>
<dbReference type="InterPro" id="IPR047817">
    <property type="entry name" value="ABC2_TM_bact-type"/>
</dbReference>
<evidence type="ECO:0000256" key="5">
    <source>
        <dbReference type="ARBA" id="ARBA00023251"/>
    </source>
</evidence>
<evidence type="ECO:0000259" key="7">
    <source>
        <dbReference type="PROSITE" id="PS51012"/>
    </source>
</evidence>
<comment type="similarity">
    <text evidence="6">Belongs to the ABC-2 integral membrane protein family.</text>
</comment>
<protein>
    <recommendedName>
        <fullName evidence="6">Transport permease protein</fullName>
    </recommendedName>
</protein>
<accession>A0A9W6W9V9</accession>
<keyword evidence="3 6" id="KW-1133">Transmembrane helix</keyword>
<reference evidence="8" key="1">
    <citation type="submission" date="2023-03" db="EMBL/GenBank/DDBJ databases">
        <title>Actinorhabdospora filicis NBRC 111898.</title>
        <authorList>
            <person name="Ichikawa N."/>
            <person name="Sato H."/>
            <person name="Tonouchi N."/>
        </authorList>
    </citation>
    <scope>NUCLEOTIDE SEQUENCE</scope>
    <source>
        <strain evidence="8">NBRC 111898</strain>
    </source>
</reference>
<comment type="subcellular location">
    <subcellularLocation>
        <location evidence="6">Cell membrane</location>
        <topology evidence="6">Multi-pass membrane protein</topology>
    </subcellularLocation>
    <subcellularLocation>
        <location evidence="1">Membrane</location>
        <topology evidence="1">Multi-pass membrane protein</topology>
    </subcellularLocation>
</comment>
<dbReference type="PROSITE" id="PS51012">
    <property type="entry name" value="ABC_TM2"/>
    <property type="match status" value="1"/>
</dbReference>
<dbReference type="GO" id="GO:0046677">
    <property type="term" value="P:response to antibiotic"/>
    <property type="evidence" value="ECO:0007669"/>
    <property type="project" value="UniProtKB-KW"/>
</dbReference>
<evidence type="ECO:0000256" key="6">
    <source>
        <dbReference type="RuleBase" id="RU361157"/>
    </source>
</evidence>
<keyword evidence="2 6" id="KW-0812">Transmembrane</keyword>
<keyword evidence="4 6" id="KW-0472">Membrane</keyword>
<evidence type="ECO:0000313" key="9">
    <source>
        <dbReference type="Proteomes" id="UP001165079"/>
    </source>
</evidence>
<keyword evidence="6" id="KW-0813">Transport</keyword>
<feature type="domain" description="ABC transmembrane type-2" evidence="7">
    <location>
        <begin position="21"/>
        <end position="247"/>
    </location>
</feature>
<evidence type="ECO:0000256" key="3">
    <source>
        <dbReference type="ARBA" id="ARBA00022989"/>
    </source>
</evidence>
<dbReference type="RefSeq" id="WP_285662153.1">
    <property type="nucleotide sequence ID" value="NZ_BSTX01000001.1"/>
</dbReference>
<keyword evidence="6" id="KW-1003">Cell membrane</keyword>
<name>A0A9W6W9V9_9ACTN</name>
<gene>
    <name evidence="8" type="ORF">Afil01_18220</name>
</gene>
<feature type="transmembrane region" description="Helical" evidence="6">
    <location>
        <begin position="21"/>
        <end position="44"/>
    </location>
</feature>
<dbReference type="GO" id="GO:0043190">
    <property type="term" value="C:ATP-binding cassette (ABC) transporter complex"/>
    <property type="evidence" value="ECO:0007669"/>
    <property type="project" value="InterPro"/>
</dbReference>
<organism evidence="8 9">
    <name type="scientific">Actinorhabdospora filicis</name>
    <dbReference type="NCBI Taxonomy" id="1785913"/>
    <lineage>
        <taxon>Bacteria</taxon>
        <taxon>Bacillati</taxon>
        <taxon>Actinomycetota</taxon>
        <taxon>Actinomycetes</taxon>
        <taxon>Micromonosporales</taxon>
        <taxon>Micromonosporaceae</taxon>
        <taxon>Actinorhabdospora</taxon>
    </lineage>
</organism>
<evidence type="ECO:0000256" key="4">
    <source>
        <dbReference type="ARBA" id="ARBA00023136"/>
    </source>
</evidence>
<evidence type="ECO:0000313" key="8">
    <source>
        <dbReference type="EMBL" id="GLZ77015.1"/>
    </source>
</evidence>
<dbReference type="InterPro" id="IPR013525">
    <property type="entry name" value="ABC2_TM"/>
</dbReference>
<evidence type="ECO:0000256" key="1">
    <source>
        <dbReference type="ARBA" id="ARBA00004141"/>
    </source>
</evidence>
<sequence length="248" mass="26379">MIRDALVLTHRGLIHWRRNPMVLVSGLTYPIVMVGLFGLILGSAMVVPGGGEYAEFLMPGMFAQAMANGLLTTSVIVATDARRGVTDRVRTSPVSPASVVLGRSVTDLVNSVFELIVLVACGLAIGWTAHGSLPAALTAIGLLLLLRWAMVWLGIYLGLSLTPEAAGMGWMVLLPLTMLANTFVAPEQLPAWLGVLAEWNPLSATVSACRELFGNPGADGKVLPAVLWPLLIIGVFAPLSVRRFTRLS</sequence>
<feature type="transmembrane region" description="Helical" evidence="6">
    <location>
        <begin position="108"/>
        <end position="129"/>
    </location>
</feature>